<dbReference type="SUPFAM" id="SSF48264">
    <property type="entry name" value="Cytochrome P450"/>
    <property type="match status" value="1"/>
</dbReference>
<dbReference type="STRING" id="121845.A0A1S3DP32"/>
<dbReference type="GeneID" id="103522289"/>
<keyword evidence="5" id="KW-0560">Oxidoreductase</keyword>
<proteinExistence type="inferred from homology"/>
<comment type="cofactor">
    <cofactor evidence="1">
        <name>heme</name>
        <dbReference type="ChEBI" id="CHEBI:30413"/>
    </cofactor>
</comment>
<accession>A0A1S3DP32</accession>
<dbReference type="AlphaFoldDB" id="A0A1S3DP32"/>
<dbReference type="GO" id="GO:0005506">
    <property type="term" value="F:iron ion binding"/>
    <property type="evidence" value="ECO:0007669"/>
    <property type="project" value="InterPro"/>
</dbReference>
<evidence type="ECO:0000256" key="4">
    <source>
        <dbReference type="ARBA" id="ARBA00022723"/>
    </source>
</evidence>
<feature type="non-terminal residue" evidence="9">
    <location>
        <position position="126"/>
    </location>
</feature>
<dbReference type="GO" id="GO:0016705">
    <property type="term" value="F:oxidoreductase activity, acting on paired donors, with incorporation or reduction of molecular oxygen"/>
    <property type="evidence" value="ECO:0007669"/>
    <property type="project" value="InterPro"/>
</dbReference>
<evidence type="ECO:0000313" key="8">
    <source>
        <dbReference type="Proteomes" id="UP000079169"/>
    </source>
</evidence>
<sequence>MGQAIARVALDIRLGCLDKDVVQTETQVLIDAVNTFFRNVVILELKVPFWKLFSTPTWKQYIWALDTLREITMKHIVETLKRLQAQDSLECNHQSSLLQRVLALHPDNPKFACILALDMFLVGIDT</sequence>
<keyword evidence="6" id="KW-0408">Iron</keyword>
<dbReference type="PANTHER" id="PTHR24279:SF120">
    <property type="entry name" value="CYTOCHROME P450"/>
    <property type="match status" value="1"/>
</dbReference>
<evidence type="ECO:0000256" key="3">
    <source>
        <dbReference type="ARBA" id="ARBA00022617"/>
    </source>
</evidence>
<gene>
    <name evidence="9" type="primary">LOC103522289</name>
</gene>
<evidence type="ECO:0000256" key="7">
    <source>
        <dbReference type="ARBA" id="ARBA00023033"/>
    </source>
</evidence>
<evidence type="ECO:0000256" key="6">
    <source>
        <dbReference type="ARBA" id="ARBA00023004"/>
    </source>
</evidence>
<evidence type="ECO:0000256" key="2">
    <source>
        <dbReference type="ARBA" id="ARBA00010617"/>
    </source>
</evidence>
<organism evidence="8 9">
    <name type="scientific">Diaphorina citri</name>
    <name type="common">Asian citrus psyllid</name>
    <dbReference type="NCBI Taxonomy" id="121845"/>
    <lineage>
        <taxon>Eukaryota</taxon>
        <taxon>Metazoa</taxon>
        <taxon>Ecdysozoa</taxon>
        <taxon>Arthropoda</taxon>
        <taxon>Hexapoda</taxon>
        <taxon>Insecta</taxon>
        <taxon>Pterygota</taxon>
        <taxon>Neoptera</taxon>
        <taxon>Paraneoptera</taxon>
        <taxon>Hemiptera</taxon>
        <taxon>Sternorrhyncha</taxon>
        <taxon>Psylloidea</taxon>
        <taxon>Psyllidae</taxon>
        <taxon>Diaphorininae</taxon>
        <taxon>Diaphorina</taxon>
    </lineage>
</organism>
<dbReference type="RefSeq" id="XP_008485616.1">
    <property type="nucleotide sequence ID" value="XM_008487394.1"/>
</dbReference>
<dbReference type="Gene3D" id="1.10.630.10">
    <property type="entry name" value="Cytochrome P450"/>
    <property type="match status" value="1"/>
</dbReference>
<dbReference type="KEGG" id="dci:103522289"/>
<keyword evidence="7" id="KW-0503">Monooxygenase</keyword>
<dbReference type="PaxDb" id="121845-A0A1S3DP32"/>
<name>A0A1S3DP32_DIACI</name>
<evidence type="ECO:0000256" key="5">
    <source>
        <dbReference type="ARBA" id="ARBA00023002"/>
    </source>
</evidence>
<dbReference type="PANTHER" id="PTHR24279">
    <property type="entry name" value="CYTOCHROME P450"/>
    <property type="match status" value="1"/>
</dbReference>
<dbReference type="GO" id="GO:0020037">
    <property type="term" value="F:heme binding"/>
    <property type="evidence" value="ECO:0007669"/>
    <property type="project" value="InterPro"/>
</dbReference>
<evidence type="ECO:0000313" key="9">
    <source>
        <dbReference type="RefSeq" id="XP_008485616.1"/>
    </source>
</evidence>
<evidence type="ECO:0000256" key="1">
    <source>
        <dbReference type="ARBA" id="ARBA00001971"/>
    </source>
</evidence>
<keyword evidence="4" id="KW-0479">Metal-binding</keyword>
<reference evidence="9" key="1">
    <citation type="submission" date="2025-08" db="UniProtKB">
        <authorList>
            <consortium name="RefSeq"/>
        </authorList>
    </citation>
    <scope>IDENTIFICATION</scope>
</reference>
<protein>
    <submittedName>
        <fullName evidence="9">Probable cytochrome P450 301a1, mitochondrial</fullName>
    </submittedName>
</protein>
<dbReference type="InterPro" id="IPR050479">
    <property type="entry name" value="CYP11_CYP27_families"/>
</dbReference>
<dbReference type="Proteomes" id="UP000079169">
    <property type="component" value="Unplaced"/>
</dbReference>
<keyword evidence="8" id="KW-1185">Reference proteome</keyword>
<keyword evidence="3" id="KW-0349">Heme</keyword>
<comment type="similarity">
    <text evidence="2">Belongs to the cytochrome P450 family.</text>
</comment>
<dbReference type="InterPro" id="IPR036396">
    <property type="entry name" value="Cyt_P450_sf"/>
</dbReference>
<dbReference type="GO" id="GO:0004497">
    <property type="term" value="F:monooxygenase activity"/>
    <property type="evidence" value="ECO:0007669"/>
    <property type="project" value="UniProtKB-KW"/>
</dbReference>
<dbReference type="OMA" id="QDSLECN"/>